<dbReference type="HOGENOM" id="CLU_2382902_0_0_5"/>
<proteinExistence type="predicted"/>
<dbReference type="AlphaFoldDB" id="I4YSE6"/>
<protein>
    <recommendedName>
        <fullName evidence="5">Secreted protein</fullName>
    </recommendedName>
</protein>
<accession>I4YSE6</accession>
<name>I4YSE6_9HYPH</name>
<gene>
    <name evidence="3" type="ORF">MicloDRAFT_00034390</name>
</gene>
<feature type="compositionally biased region" description="Polar residues" evidence="1">
    <location>
        <begin position="51"/>
        <end position="69"/>
    </location>
</feature>
<reference evidence="3 4" key="1">
    <citation type="submission" date="2012-02" db="EMBL/GenBank/DDBJ databases">
        <title>Improved High-Quality Draft sequence of Microvirga sp. WSM3557.</title>
        <authorList>
            <consortium name="US DOE Joint Genome Institute"/>
            <person name="Lucas S."/>
            <person name="Han J."/>
            <person name="Lapidus A."/>
            <person name="Cheng J.-F."/>
            <person name="Goodwin L."/>
            <person name="Pitluck S."/>
            <person name="Peters L."/>
            <person name="Zhang X."/>
            <person name="Detter J.C."/>
            <person name="Han C."/>
            <person name="Tapia R."/>
            <person name="Land M."/>
            <person name="Hauser L."/>
            <person name="Kyrpides N."/>
            <person name="Ivanova N."/>
            <person name="Pagani I."/>
            <person name="Brau L."/>
            <person name="Yates R."/>
            <person name="O'Hara G."/>
            <person name="Rui T."/>
            <person name="Howieson J."/>
            <person name="Reeve W."/>
            <person name="Woyke T."/>
        </authorList>
    </citation>
    <scope>NUCLEOTIDE SEQUENCE [LARGE SCALE GENOMIC DNA]</scope>
    <source>
        <strain evidence="3 4">WSM3557</strain>
    </source>
</reference>
<feature type="region of interest" description="Disordered" evidence="1">
    <location>
        <begin position="51"/>
        <end position="78"/>
    </location>
</feature>
<keyword evidence="2" id="KW-0732">Signal</keyword>
<keyword evidence="4" id="KW-1185">Reference proteome</keyword>
<feature type="chain" id="PRO_5003698338" description="Secreted protein" evidence="2">
    <location>
        <begin position="23"/>
        <end position="94"/>
    </location>
</feature>
<dbReference type="PATRIC" id="fig|864069.3.peg.3750"/>
<feature type="signal peptide" evidence="2">
    <location>
        <begin position="1"/>
        <end position="22"/>
    </location>
</feature>
<evidence type="ECO:0000313" key="4">
    <source>
        <dbReference type="Proteomes" id="UP000003947"/>
    </source>
</evidence>
<evidence type="ECO:0008006" key="5">
    <source>
        <dbReference type="Google" id="ProtNLM"/>
    </source>
</evidence>
<evidence type="ECO:0000313" key="3">
    <source>
        <dbReference type="EMBL" id="EIM26888.1"/>
    </source>
</evidence>
<sequence precursor="true">MIDVRIPAAAMLLAGLTLSVAAAESTVSEDTLSDTSWQHHLWSQKFDTVSDPETTGSIASQSISDTNMSRPDCVPAGLQFSNPPLPRWRIGSCS</sequence>
<evidence type="ECO:0000256" key="2">
    <source>
        <dbReference type="SAM" id="SignalP"/>
    </source>
</evidence>
<dbReference type="EMBL" id="JH660645">
    <property type="protein sequence ID" value="EIM26888.1"/>
    <property type="molecule type" value="Genomic_DNA"/>
</dbReference>
<dbReference type="Proteomes" id="UP000003947">
    <property type="component" value="Unassembled WGS sequence"/>
</dbReference>
<evidence type="ECO:0000256" key="1">
    <source>
        <dbReference type="SAM" id="MobiDB-lite"/>
    </source>
</evidence>
<organism evidence="3 4">
    <name type="scientific">Microvirga lotononidis</name>
    <dbReference type="NCBI Taxonomy" id="864069"/>
    <lineage>
        <taxon>Bacteria</taxon>
        <taxon>Pseudomonadati</taxon>
        <taxon>Pseudomonadota</taxon>
        <taxon>Alphaproteobacteria</taxon>
        <taxon>Hyphomicrobiales</taxon>
        <taxon>Methylobacteriaceae</taxon>
        <taxon>Microvirga</taxon>
    </lineage>
</organism>